<evidence type="ECO:0000313" key="3">
    <source>
        <dbReference type="Proteomes" id="UP000735302"/>
    </source>
</evidence>
<protein>
    <submittedName>
        <fullName evidence="2">Uncharacterized protein</fullName>
    </submittedName>
</protein>
<feature type="region of interest" description="Disordered" evidence="1">
    <location>
        <begin position="38"/>
        <end position="154"/>
    </location>
</feature>
<dbReference type="EMBL" id="BLXT01006644">
    <property type="protein sequence ID" value="GFO32620.1"/>
    <property type="molecule type" value="Genomic_DNA"/>
</dbReference>
<dbReference type="AlphaFoldDB" id="A0AAV4CID8"/>
<keyword evidence="3" id="KW-1185">Reference proteome</keyword>
<dbReference type="Proteomes" id="UP000735302">
    <property type="component" value="Unassembled WGS sequence"/>
</dbReference>
<comment type="caution">
    <text evidence="2">The sequence shown here is derived from an EMBL/GenBank/DDBJ whole genome shotgun (WGS) entry which is preliminary data.</text>
</comment>
<accession>A0AAV4CID8</accession>
<evidence type="ECO:0000313" key="2">
    <source>
        <dbReference type="EMBL" id="GFO32620.1"/>
    </source>
</evidence>
<feature type="compositionally biased region" description="Acidic residues" evidence="1">
    <location>
        <begin position="46"/>
        <end position="69"/>
    </location>
</feature>
<evidence type="ECO:0000256" key="1">
    <source>
        <dbReference type="SAM" id="MobiDB-lite"/>
    </source>
</evidence>
<feature type="compositionally biased region" description="Acidic residues" evidence="1">
    <location>
        <begin position="120"/>
        <end position="153"/>
    </location>
</feature>
<proteinExistence type="predicted"/>
<feature type="region of interest" description="Disordered" evidence="1">
    <location>
        <begin position="181"/>
        <end position="234"/>
    </location>
</feature>
<organism evidence="2 3">
    <name type="scientific">Plakobranchus ocellatus</name>
    <dbReference type="NCBI Taxonomy" id="259542"/>
    <lineage>
        <taxon>Eukaryota</taxon>
        <taxon>Metazoa</taxon>
        <taxon>Spiralia</taxon>
        <taxon>Lophotrochozoa</taxon>
        <taxon>Mollusca</taxon>
        <taxon>Gastropoda</taxon>
        <taxon>Heterobranchia</taxon>
        <taxon>Euthyneura</taxon>
        <taxon>Panpulmonata</taxon>
        <taxon>Sacoglossa</taxon>
        <taxon>Placobranchoidea</taxon>
        <taxon>Plakobranchidae</taxon>
        <taxon>Plakobranchus</taxon>
    </lineage>
</organism>
<sequence length="254" mass="28495">MKFQAHESPQNKSISLIFECVWDITPLHEARFRNENCLHCNRGKDDGDDDDDVDDDEEEEEEEEEDDEWVLVYSQSTTRLSQAVRPSARPGRRWRGSNPPQKGPCRSQGGFASHCATETPVEDDGDNEDDDDDDEEDGYKDNEEEGEVYEEEGVVVKENYDYALKVYQGLLKPTEIKAARKQRQTTSECRVGAPTAAIRPASEGSLQFRAGSLSTEPPTPSPSSEQDSYPRENDVSTVKNLIVCHLLTNISSSS</sequence>
<gene>
    <name evidence="2" type="ORF">PoB_005912500</name>
</gene>
<name>A0AAV4CID8_9GAST</name>
<reference evidence="2 3" key="1">
    <citation type="journal article" date="2021" name="Elife">
        <title>Chloroplast acquisition without the gene transfer in kleptoplastic sea slugs, Plakobranchus ocellatus.</title>
        <authorList>
            <person name="Maeda T."/>
            <person name="Takahashi S."/>
            <person name="Yoshida T."/>
            <person name="Shimamura S."/>
            <person name="Takaki Y."/>
            <person name="Nagai Y."/>
            <person name="Toyoda A."/>
            <person name="Suzuki Y."/>
            <person name="Arimoto A."/>
            <person name="Ishii H."/>
            <person name="Satoh N."/>
            <person name="Nishiyama T."/>
            <person name="Hasebe M."/>
            <person name="Maruyama T."/>
            <person name="Minagawa J."/>
            <person name="Obokata J."/>
            <person name="Shigenobu S."/>
        </authorList>
    </citation>
    <scope>NUCLEOTIDE SEQUENCE [LARGE SCALE GENOMIC DNA]</scope>
</reference>
<dbReference type="PANTHER" id="PTHR48209">
    <property type="entry name" value="AGL056WP"/>
    <property type="match status" value="1"/>
</dbReference>